<dbReference type="InterPro" id="IPR048365">
    <property type="entry name" value="TNP-like_RNaseH_N"/>
</dbReference>
<reference evidence="3" key="1">
    <citation type="submission" date="2015-11" db="EMBL/GenBank/DDBJ databases">
        <title>De novo transcriptome assembly of four potential Pierce s Disease insect vectors from Arizona vineyards.</title>
        <authorList>
            <person name="Tassone E.E."/>
        </authorList>
    </citation>
    <scope>NUCLEOTIDE SEQUENCE</scope>
</reference>
<feature type="non-terminal residue" evidence="3">
    <location>
        <position position="228"/>
    </location>
</feature>
<protein>
    <recommendedName>
        <fullName evidence="4">THAP-type domain-containing protein</fullName>
    </recommendedName>
</protein>
<gene>
    <name evidence="3" type="ORF">g.56086</name>
</gene>
<dbReference type="InterPro" id="IPR021896">
    <property type="entry name" value="THAP9-like_HTH"/>
</dbReference>
<sequence>DKRKTASPSTSLSPRKVLLRRKVKALKQKLKRRDCKLRSMKELISNLKNKFKAPDSLIEIVENNFTGLPFELLLSSLKNKGKSKNKHTFTESVKEFALTLYFYSPKAYRYLRASNLILPHPATLRKWISKFNCCPGFLEEVFMYLRHNVKEQEHLRNVSLVFDSMSIRKQIVYDEQLGKNVGYVDVGGFKIDNNEEIATEALVFQIVSLRGHFKCIVGYFYVNKTSSV</sequence>
<proteinExistence type="predicted"/>
<dbReference type="Pfam" id="PF12017">
    <property type="entry name" value="Tnp_P_element"/>
    <property type="match status" value="1"/>
</dbReference>
<evidence type="ECO:0000313" key="3">
    <source>
        <dbReference type="EMBL" id="JAS93345.1"/>
    </source>
</evidence>
<evidence type="ECO:0000259" key="1">
    <source>
        <dbReference type="Pfam" id="PF12017"/>
    </source>
</evidence>
<dbReference type="Pfam" id="PF21787">
    <property type="entry name" value="TNP-like_RNaseH_N"/>
    <property type="match status" value="1"/>
</dbReference>
<evidence type="ECO:0008006" key="4">
    <source>
        <dbReference type="Google" id="ProtNLM"/>
    </source>
</evidence>
<feature type="non-terminal residue" evidence="3">
    <location>
        <position position="1"/>
    </location>
</feature>
<organism evidence="3">
    <name type="scientific">Homalodisca liturata</name>
    <dbReference type="NCBI Taxonomy" id="320908"/>
    <lineage>
        <taxon>Eukaryota</taxon>
        <taxon>Metazoa</taxon>
        <taxon>Ecdysozoa</taxon>
        <taxon>Arthropoda</taxon>
        <taxon>Hexapoda</taxon>
        <taxon>Insecta</taxon>
        <taxon>Pterygota</taxon>
        <taxon>Neoptera</taxon>
        <taxon>Paraneoptera</taxon>
        <taxon>Hemiptera</taxon>
        <taxon>Auchenorrhyncha</taxon>
        <taxon>Membracoidea</taxon>
        <taxon>Cicadellidae</taxon>
        <taxon>Cicadellinae</taxon>
        <taxon>Proconiini</taxon>
        <taxon>Homalodisca</taxon>
    </lineage>
</organism>
<feature type="domain" description="THAP9-like helix-turn-helix" evidence="1">
    <location>
        <begin position="47"/>
        <end position="127"/>
    </location>
</feature>
<dbReference type="AlphaFoldDB" id="A0A1B6J2D3"/>
<name>A0A1B6J2D3_9HEMI</name>
<accession>A0A1B6J2D3</accession>
<dbReference type="EMBL" id="GECU01014361">
    <property type="protein sequence ID" value="JAS93345.1"/>
    <property type="molecule type" value="Transcribed_RNA"/>
</dbReference>
<feature type="domain" description="Transposable element P transposase-like RNase H" evidence="2">
    <location>
        <begin position="134"/>
        <end position="227"/>
    </location>
</feature>
<evidence type="ECO:0000259" key="2">
    <source>
        <dbReference type="Pfam" id="PF21787"/>
    </source>
</evidence>